<name>A0A1G5KLK7_9FLAO</name>
<proteinExistence type="predicted"/>
<keyword evidence="2" id="KW-1185">Reference proteome</keyword>
<dbReference type="EMBL" id="FMVF01000058">
    <property type="protein sequence ID" value="SCZ01486.1"/>
    <property type="molecule type" value="Genomic_DNA"/>
</dbReference>
<accession>A0A1G5KLK7</accession>
<feature type="non-terminal residue" evidence="1">
    <location>
        <position position="47"/>
    </location>
</feature>
<evidence type="ECO:0000313" key="1">
    <source>
        <dbReference type="EMBL" id="SCZ01486.1"/>
    </source>
</evidence>
<gene>
    <name evidence="1" type="ORF">SAMN02927903_03371</name>
</gene>
<evidence type="ECO:0000313" key="2">
    <source>
        <dbReference type="Proteomes" id="UP000199354"/>
    </source>
</evidence>
<reference evidence="1 2" key="1">
    <citation type="submission" date="2016-10" db="EMBL/GenBank/DDBJ databases">
        <authorList>
            <person name="de Groot N.N."/>
        </authorList>
    </citation>
    <scope>NUCLEOTIDE SEQUENCE [LARGE SCALE GENOMIC DNA]</scope>
    <source>
        <strain evidence="1 2">CGMCC 1.7031</strain>
    </source>
</reference>
<organism evidence="1 2">
    <name type="scientific">Flavobacterium caeni</name>
    <dbReference type="NCBI Taxonomy" id="490189"/>
    <lineage>
        <taxon>Bacteria</taxon>
        <taxon>Pseudomonadati</taxon>
        <taxon>Bacteroidota</taxon>
        <taxon>Flavobacteriia</taxon>
        <taxon>Flavobacteriales</taxon>
        <taxon>Flavobacteriaceae</taxon>
        <taxon>Flavobacterium</taxon>
    </lineage>
</organism>
<protein>
    <submittedName>
        <fullName evidence="1">Uncharacterized protein</fullName>
    </submittedName>
</protein>
<dbReference type="AlphaFoldDB" id="A0A1G5KLK7"/>
<sequence length="47" mass="5623">MTAMMVNIFFIGEWHITFRAVTQERQSELSTLCQDKTFFVKTERSTY</sequence>
<dbReference type="Proteomes" id="UP000199354">
    <property type="component" value="Unassembled WGS sequence"/>
</dbReference>